<organism evidence="2 3">
    <name type="scientific">Diaporthe vaccinii</name>
    <dbReference type="NCBI Taxonomy" id="105482"/>
    <lineage>
        <taxon>Eukaryota</taxon>
        <taxon>Fungi</taxon>
        <taxon>Dikarya</taxon>
        <taxon>Ascomycota</taxon>
        <taxon>Pezizomycotina</taxon>
        <taxon>Sordariomycetes</taxon>
        <taxon>Sordariomycetidae</taxon>
        <taxon>Diaporthales</taxon>
        <taxon>Diaporthaceae</taxon>
        <taxon>Diaporthe</taxon>
        <taxon>Diaporthe eres species complex</taxon>
    </lineage>
</organism>
<evidence type="ECO:0000256" key="1">
    <source>
        <dbReference type="SAM" id="MobiDB-lite"/>
    </source>
</evidence>
<keyword evidence="3" id="KW-1185">Reference proteome</keyword>
<evidence type="ECO:0000313" key="3">
    <source>
        <dbReference type="Proteomes" id="UP001600888"/>
    </source>
</evidence>
<accession>A0ABR4EHK4</accession>
<feature type="compositionally biased region" description="Low complexity" evidence="1">
    <location>
        <begin position="393"/>
        <end position="409"/>
    </location>
</feature>
<comment type="caution">
    <text evidence="2">The sequence shown here is derived from an EMBL/GenBank/DDBJ whole genome shotgun (WGS) entry which is preliminary data.</text>
</comment>
<protein>
    <submittedName>
        <fullName evidence="2">Uncharacterized protein</fullName>
    </submittedName>
</protein>
<dbReference type="Proteomes" id="UP001600888">
    <property type="component" value="Unassembled WGS sequence"/>
</dbReference>
<gene>
    <name evidence="2" type="ORF">FJTKL_11260</name>
</gene>
<proteinExistence type="predicted"/>
<feature type="region of interest" description="Disordered" evidence="1">
    <location>
        <begin position="339"/>
        <end position="418"/>
    </location>
</feature>
<name>A0ABR4EHK4_9PEZI</name>
<reference evidence="2 3" key="1">
    <citation type="submission" date="2024-03" db="EMBL/GenBank/DDBJ databases">
        <title>A high-quality draft genome sequence of Diaporthe vaccinii, a causative agent of upright dieback and viscid rot disease in cranberry plants.</title>
        <authorList>
            <person name="Sarrasin M."/>
            <person name="Lang B.F."/>
            <person name="Burger G."/>
        </authorList>
    </citation>
    <scope>NUCLEOTIDE SEQUENCE [LARGE SCALE GENOMIC DNA]</scope>
    <source>
        <strain evidence="2 3">IS7</strain>
    </source>
</reference>
<evidence type="ECO:0000313" key="2">
    <source>
        <dbReference type="EMBL" id="KAL2281786.1"/>
    </source>
</evidence>
<dbReference type="EMBL" id="JBAWTH010000054">
    <property type="protein sequence ID" value="KAL2281786.1"/>
    <property type="molecule type" value="Genomic_DNA"/>
</dbReference>
<sequence>MATVRSGRSRLGNDRWSLFLRQKRLQDQLRRLRNDFKDCYCPPGCRGGTQSQVHVDPTSLLAPTQSLHGPYVAADSELPRTRARPDERRHPGVVILAEARGTSDILLHRSRIRATLRMSLQVYTDPITTERMGYFGEMFLTRPGQQEEFIGFIHAWRVERSSDDWVDLLLGEFGERFGDNMAFSDMRVFFSRLYARTDLDEEITAGRDGNILPRSPLWRDFTAPWARLDDNSDIVYIPMIWLDDNVTGQRIIDQGFDLFYRLIGGGTLSEPYNLGGPLTLLLEPGLLGPAYRSSWASSINPGLAMTFDERIRAVGRAYERNGFMYLDEEEDEYMMGRRVDPVDHPAAPGDIAITPPDPPVTDLATPTPERQRRTIRSRSPESPLQDRAQGVNSSSSDSSASSTASSSASPRRVLFPQG</sequence>